<proteinExistence type="predicted"/>
<organism evidence="1 2">
    <name type="scientific">Colletotrichum incanum</name>
    <name type="common">Soybean anthracnose fungus</name>
    <dbReference type="NCBI Taxonomy" id="1573173"/>
    <lineage>
        <taxon>Eukaryota</taxon>
        <taxon>Fungi</taxon>
        <taxon>Dikarya</taxon>
        <taxon>Ascomycota</taxon>
        <taxon>Pezizomycotina</taxon>
        <taxon>Sordariomycetes</taxon>
        <taxon>Hypocreomycetidae</taxon>
        <taxon>Glomerellales</taxon>
        <taxon>Glomerellaceae</taxon>
        <taxon>Colletotrichum</taxon>
        <taxon>Colletotrichum spaethianum species complex</taxon>
    </lineage>
</organism>
<keyword evidence="2" id="KW-1185">Reference proteome</keyword>
<comment type="caution">
    <text evidence="1">The sequence shown here is derived from an EMBL/GenBank/DDBJ whole genome shotgun (WGS) entry which is preliminary data.</text>
</comment>
<sequence>MGDTKARIGVVGKCAIWRRLLDWHDPSRLCHPADA</sequence>
<accession>A0A167D710</accession>
<protein>
    <submittedName>
        <fullName evidence="1">Uncharacterized protein</fullName>
    </submittedName>
</protein>
<dbReference type="EMBL" id="LFIW01001106">
    <property type="protein sequence ID" value="KZL83486.1"/>
    <property type="molecule type" value="Genomic_DNA"/>
</dbReference>
<evidence type="ECO:0000313" key="1">
    <source>
        <dbReference type="EMBL" id="KZL83486.1"/>
    </source>
</evidence>
<dbReference type="AlphaFoldDB" id="A0A167D710"/>
<gene>
    <name evidence="1" type="ORF">CI238_02534</name>
</gene>
<reference evidence="1 2" key="1">
    <citation type="submission" date="2015-06" db="EMBL/GenBank/DDBJ databases">
        <title>Survival trade-offs in plant roots during colonization by closely related pathogenic and mutualistic fungi.</title>
        <authorList>
            <person name="Hacquard S."/>
            <person name="Kracher B."/>
            <person name="Hiruma K."/>
            <person name="Weinman A."/>
            <person name="Muench P."/>
            <person name="Garrido Oter R."/>
            <person name="Ver Loren van Themaat E."/>
            <person name="Dallerey J.-F."/>
            <person name="Damm U."/>
            <person name="Henrissat B."/>
            <person name="Lespinet O."/>
            <person name="Thon M."/>
            <person name="Kemen E."/>
            <person name="McHardy A.C."/>
            <person name="Schulze-Lefert P."/>
            <person name="O'Connell R.J."/>
        </authorList>
    </citation>
    <scope>NUCLEOTIDE SEQUENCE [LARGE SCALE GENOMIC DNA]</scope>
    <source>
        <strain evidence="1 2">MAFF 238704</strain>
    </source>
</reference>
<dbReference type="Proteomes" id="UP000076584">
    <property type="component" value="Unassembled WGS sequence"/>
</dbReference>
<evidence type="ECO:0000313" key="2">
    <source>
        <dbReference type="Proteomes" id="UP000076584"/>
    </source>
</evidence>
<name>A0A167D710_COLIC</name>